<dbReference type="SUPFAM" id="SSF57783">
    <property type="entry name" value="Zinc beta-ribbon"/>
    <property type="match status" value="1"/>
</dbReference>
<proteinExistence type="predicted"/>
<name>A0A1Q5U3X6_9GAMM</name>
<comment type="caution">
    <text evidence="3">The sequence shown here is derived from an EMBL/GenBank/DDBJ whole genome shotgun (WGS) entry which is preliminary data.</text>
</comment>
<dbReference type="GO" id="GO:0006260">
    <property type="term" value="P:DNA replication"/>
    <property type="evidence" value="ECO:0007669"/>
    <property type="project" value="InterPro"/>
</dbReference>
<feature type="compositionally biased region" description="Polar residues" evidence="1">
    <location>
        <begin position="1"/>
        <end position="14"/>
    </location>
</feature>
<organism evidence="3 4">
    <name type="scientific">Xenorhabdus thuongxuanensis</name>
    <dbReference type="NCBI Taxonomy" id="1873484"/>
    <lineage>
        <taxon>Bacteria</taxon>
        <taxon>Pseudomonadati</taxon>
        <taxon>Pseudomonadota</taxon>
        <taxon>Gammaproteobacteria</taxon>
        <taxon>Enterobacterales</taxon>
        <taxon>Morganellaceae</taxon>
        <taxon>Xenorhabdus</taxon>
    </lineage>
</organism>
<dbReference type="Pfam" id="PF08273">
    <property type="entry name" value="Zn_Ribbon_Prim"/>
    <property type="match status" value="1"/>
</dbReference>
<dbReference type="SMART" id="SM00778">
    <property type="entry name" value="Prim_Zn_Ribbon"/>
    <property type="match status" value="1"/>
</dbReference>
<dbReference type="Proteomes" id="UP000186277">
    <property type="component" value="Unassembled WGS sequence"/>
</dbReference>
<gene>
    <name evidence="3" type="ORF">Xentx_01436</name>
</gene>
<reference evidence="3 4" key="1">
    <citation type="submission" date="2016-09" db="EMBL/GenBank/DDBJ databases">
        <title>Xenorhabdus thuongxuanensis sp. nov. and Xenorhabdus eapokensis sp. nov., isolated from Steinernema species.</title>
        <authorList>
            <person name="Kaempfer P."/>
            <person name="Tobias N.J."/>
            <person name="Phan Ke L."/>
            <person name="Bode H.B."/>
            <person name="Glaeser S.P."/>
        </authorList>
    </citation>
    <scope>NUCLEOTIDE SEQUENCE [LARGE SCALE GENOMIC DNA]</scope>
    <source>
        <strain evidence="3 4">30TX1</strain>
    </source>
</reference>
<dbReference type="GO" id="GO:0003677">
    <property type="term" value="F:DNA binding"/>
    <property type="evidence" value="ECO:0007669"/>
    <property type="project" value="InterPro"/>
</dbReference>
<dbReference type="AlphaFoldDB" id="A0A1Q5U3X6"/>
<accession>A0A1Q5U3X6</accession>
<feature type="region of interest" description="Disordered" evidence="1">
    <location>
        <begin position="1"/>
        <end position="24"/>
    </location>
</feature>
<dbReference type="RefSeq" id="WP_339373712.1">
    <property type="nucleotide sequence ID" value="NZ_CAWMWP010000109.1"/>
</dbReference>
<protein>
    <submittedName>
        <fullName evidence="3">DNA primase</fullName>
    </submittedName>
</protein>
<dbReference type="GO" id="GO:0004386">
    <property type="term" value="F:helicase activity"/>
    <property type="evidence" value="ECO:0007669"/>
    <property type="project" value="InterPro"/>
</dbReference>
<evidence type="ECO:0000259" key="2">
    <source>
        <dbReference type="SMART" id="SM00778"/>
    </source>
</evidence>
<feature type="domain" description="DNA primase/helicase Gp4 N-terminal Bacteriophage T7-like" evidence="2">
    <location>
        <begin position="54"/>
        <end position="93"/>
    </location>
</feature>
<dbReference type="Gene3D" id="3.90.580.10">
    <property type="entry name" value="Zinc finger, CHC2-type domain"/>
    <property type="match status" value="1"/>
</dbReference>
<dbReference type="EMBL" id="MKGR01000008">
    <property type="protein sequence ID" value="OKP07167.1"/>
    <property type="molecule type" value="Genomic_DNA"/>
</dbReference>
<evidence type="ECO:0000313" key="4">
    <source>
        <dbReference type="Proteomes" id="UP000186277"/>
    </source>
</evidence>
<dbReference type="InterPro" id="IPR013237">
    <property type="entry name" value="Phage_T7_Gp4_N"/>
</dbReference>
<dbReference type="GO" id="GO:0008270">
    <property type="term" value="F:zinc ion binding"/>
    <property type="evidence" value="ECO:0007669"/>
    <property type="project" value="InterPro"/>
</dbReference>
<sequence>MADTQHNQTHPKFTSSDKTDGQKQPDLIQTVKRSAMYHWENLLPACGIDIPAKGKHGARPVCGGTDRFHFIDDHNHGNWYCRQCDAPNYGDGLDLVAKTKGISIIEAAKVIADTLALPLPEPKPTRESIQTTQSIAERVTALMAHRSLSPMARKNYSLAARRKDHLLPYQS</sequence>
<evidence type="ECO:0000256" key="1">
    <source>
        <dbReference type="SAM" id="MobiDB-lite"/>
    </source>
</evidence>
<dbReference type="InterPro" id="IPR036977">
    <property type="entry name" value="DNA_primase_Znf_CHC2"/>
</dbReference>
<keyword evidence="4" id="KW-1185">Reference proteome</keyword>
<evidence type="ECO:0000313" key="3">
    <source>
        <dbReference type="EMBL" id="OKP07167.1"/>
    </source>
</evidence>